<dbReference type="GO" id="GO:0005509">
    <property type="term" value="F:calcium ion binding"/>
    <property type="evidence" value="ECO:0007669"/>
    <property type="project" value="InterPro"/>
</dbReference>
<dbReference type="PROSITE" id="PS51897">
    <property type="entry name" value="ANNEXIN_2"/>
    <property type="match status" value="2"/>
</dbReference>
<keyword evidence="4" id="KW-0111">Calcium/phospholipid-binding</keyword>
<keyword evidence="3 4" id="KW-0041">Annexin</keyword>
<dbReference type="GO" id="GO:0001786">
    <property type="term" value="F:phosphatidylserine binding"/>
    <property type="evidence" value="ECO:0007669"/>
    <property type="project" value="TreeGrafter"/>
</dbReference>
<dbReference type="GO" id="GO:0005544">
    <property type="term" value="F:calcium-dependent phospholipid binding"/>
    <property type="evidence" value="ECO:0007669"/>
    <property type="project" value="UniProtKB-KW"/>
</dbReference>
<dbReference type="AlphaFoldDB" id="A0A425D9X4"/>
<evidence type="ECO:0000256" key="4">
    <source>
        <dbReference type="RuleBase" id="RU003540"/>
    </source>
</evidence>
<comment type="similarity">
    <text evidence="1 4">Belongs to the annexin family.</text>
</comment>
<reference evidence="5" key="1">
    <citation type="submission" date="2018-07" db="EMBL/GenBank/DDBJ databases">
        <title>Annotation of Aphanomyces astaci genome assembly.</title>
        <authorList>
            <person name="Studholme D.J."/>
        </authorList>
    </citation>
    <scope>NUCLEOTIDE SEQUENCE [LARGE SCALE GENOMIC DNA]</scope>
    <source>
        <strain evidence="5">Pc</strain>
    </source>
</reference>
<dbReference type="GO" id="GO:0005886">
    <property type="term" value="C:plasma membrane"/>
    <property type="evidence" value="ECO:0007669"/>
    <property type="project" value="TreeGrafter"/>
</dbReference>
<sequence>SSSDKLYTVQLLHSLSLTPSFHKLILHFASPTTNDSPLTMTFFNVYSQETRDAHHGATISAGSPEIDNLVNEIYSAAAGFGTDENRLTQALGNRTTRERYLISARYPELHKKSLLDEIKGETSGDYGKALELLAQPLEDAEASIVRDATKGSGTNEDLLYPIFGGRSNDELAILKKAFFQKYQEDLVVVIADDIGGDLKKVYLAALNSFAQAYDPSIHPRHKAEEVAEAIYKAGEGKWGTDESAFVNALYSVPSEFLPAVDAAYKAKHNHGLIVAIEKEFTGDAERALKFHVQIQLNAVETVANHIESTLKGIGTDEYGLTAAIVRYASILPQVAQAYKAKHGKDLRERIHGETSGDFGKVLLVVYDRALRH</sequence>
<dbReference type="InterPro" id="IPR018502">
    <property type="entry name" value="Annexin_repeat"/>
</dbReference>
<keyword evidence="4" id="KW-0106">Calcium</keyword>
<dbReference type="PANTHER" id="PTHR10502:SF102">
    <property type="entry name" value="ANNEXIN B11"/>
    <property type="match status" value="1"/>
</dbReference>
<dbReference type="EMBL" id="MZMZ02002379">
    <property type="protein sequence ID" value="RQM26108.1"/>
    <property type="molecule type" value="Genomic_DNA"/>
</dbReference>
<comment type="caution">
    <text evidence="5">The sequence shown here is derived from an EMBL/GenBank/DDBJ whole genome shotgun (WGS) entry which is preliminary data.</text>
</comment>
<dbReference type="InterPro" id="IPR001464">
    <property type="entry name" value="Annexin"/>
</dbReference>
<comment type="domain">
    <text evidence="4">A pair of annexin repeats may form one binding site for calcium and phospholipid.</text>
</comment>
<evidence type="ECO:0000313" key="5">
    <source>
        <dbReference type="EMBL" id="RQM26108.1"/>
    </source>
</evidence>
<dbReference type="PRINTS" id="PR00196">
    <property type="entry name" value="ANNEXIN"/>
</dbReference>
<proteinExistence type="inferred from homology"/>
<dbReference type="InterPro" id="IPR018252">
    <property type="entry name" value="Annexin_repeat_CS"/>
</dbReference>
<name>A0A425D9X4_APHAT</name>
<dbReference type="SUPFAM" id="SSF47874">
    <property type="entry name" value="Annexin"/>
    <property type="match status" value="1"/>
</dbReference>
<feature type="non-terminal residue" evidence="5">
    <location>
        <position position="1"/>
    </location>
</feature>
<evidence type="ECO:0000256" key="2">
    <source>
        <dbReference type="ARBA" id="ARBA00022737"/>
    </source>
</evidence>
<organism evidence="5 6">
    <name type="scientific">Aphanomyces astaci</name>
    <name type="common">Crayfish plague agent</name>
    <dbReference type="NCBI Taxonomy" id="112090"/>
    <lineage>
        <taxon>Eukaryota</taxon>
        <taxon>Sar</taxon>
        <taxon>Stramenopiles</taxon>
        <taxon>Oomycota</taxon>
        <taxon>Saprolegniomycetes</taxon>
        <taxon>Saprolegniales</taxon>
        <taxon>Verrucalvaceae</taxon>
        <taxon>Aphanomyces</taxon>
    </lineage>
</organism>
<keyword evidence="6" id="KW-1185">Reference proteome</keyword>
<evidence type="ECO:0000313" key="6">
    <source>
        <dbReference type="Proteomes" id="UP000284702"/>
    </source>
</evidence>
<dbReference type="Proteomes" id="UP000284702">
    <property type="component" value="Unassembled WGS sequence"/>
</dbReference>
<dbReference type="VEuPathDB" id="FungiDB:H257_12973"/>
<accession>A0A425D9X4</accession>
<dbReference type="SMART" id="SM00335">
    <property type="entry name" value="ANX"/>
    <property type="match status" value="4"/>
</dbReference>
<dbReference type="Gene3D" id="1.10.220.10">
    <property type="entry name" value="Annexin"/>
    <property type="match status" value="4"/>
</dbReference>
<dbReference type="PANTHER" id="PTHR10502">
    <property type="entry name" value="ANNEXIN"/>
    <property type="match status" value="1"/>
</dbReference>
<keyword evidence="2 4" id="KW-0677">Repeat</keyword>
<dbReference type="Pfam" id="PF00191">
    <property type="entry name" value="Annexin"/>
    <property type="match status" value="4"/>
</dbReference>
<dbReference type="GO" id="GO:0005737">
    <property type="term" value="C:cytoplasm"/>
    <property type="evidence" value="ECO:0007669"/>
    <property type="project" value="TreeGrafter"/>
</dbReference>
<protein>
    <recommendedName>
        <fullName evidence="4">Annexin</fullName>
    </recommendedName>
</protein>
<dbReference type="InterPro" id="IPR037104">
    <property type="entry name" value="Annexin_sf"/>
</dbReference>
<gene>
    <name evidence="5" type="ORF">B5M09_009437</name>
</gene>
<evidence type="ECO:0000256" key="1">
    <source>
        <dbReference type="ARBA" id="ARBA00007831"/>
    </source>
</evidence>
<dbReference type="PROSITE" id="PS00223">
    <property type="entry name" value="ANNEXIN_1"/>
    <property type="match status" value="1"/>
</dbReference>
<evidence type="ECO:0000256" key="3">
    <source>
        <dbReference type="ARBA" id="ARBA00023216"/>
    </source>
</evidence>